<dbReference type="EMBL" id="RSCE01000020">
    <property type="protein sequence ID" value="RSH76819.1"/>
    <property type="molecule type" value="Genomic_DNA"/>
</dbReference>
<feature type="compositionally biased region" description="Polar residues" evidence="7">
    <location>
        <begin position="32"/>
        <end position="43"/>
    </location>
</feature>
<feature type="region of interest" description="Disordered" evidence="7">
    <location>
        <begin position="404"/>
        <end position="430"/>
    </location>
</feature>
<proteinExistence type="inferred from homology"/>
<feature type="domain" description="HSF-type DNA-binding" evidence="8">
    <location>
        <begin position="431"/>
        <end position="530"/>
    </location>
</feature>
<dbReference type="GO" id="GO:0003700">
    <property type="term" value="F:DNA-binding transcription factor activity"/>
    <property type="evidence" value="ECO:0007669"/>
    <property type="project" value="InterPro"/>
</dbReference>
<dbReference type="PANTHER" id="PTHR10015:SF427">
    <property type="entry name" value="HEAT SHOCK FACTOR PROTEIN"/>
    <property type="match status" value="1"/>
</dbReference>
<sequence length="762" mass="83648">MNIDHPFPANSLEDPFIVYNTDGDTDHLLPSSHPTSHQPFTPDSEQSFSQSFSHSSGSSTVSSDSSYSPPYSAFSQLAIASYSLPRHPRSPSPLPPRRYSVQTELRPHHEVDEHWLPHLAYLPAFSSNPPSAQISPPHQTPISNTWWDPNTPRLSFDQVTHSTASLLEAAVATAPEYAPSDTVSRAPSTPQRVPYALDALEIPTPPYSSSYIVPRRISHKFRDELAFSCPPTPDNNEQPTLPWSLQEHLEHAPGTRVPYTASTDDDDPFDGSIPSSPVATVYPFAVDEYTIPYPERHRNTLAVQDAYSDDSDSSDEENEIAIPHLPESPQTLRARALSPPMDAPSPHRSQCATSPHGSATYARPRGWPLSTSTFPASTRPSSPQVDPALINSQQPPSLQVTVAHMSHADDPEDDGETVHSPGAGSSTSGAHKRNFKTALWEAINNPDFEKLIRWDKDGLAGVIPDKKKFESSRAMRAITDARDFGGFARQLNMWNFTRGRHPDLGINSVRFTHDDFQRGREDLLDDMVRKGENKMSRPSKGKTNQKPVKKVKEVNKVHKPKNPNARHSTRLNVRPNYEETDDDNVDDPSSDDSTPVASPARARPSASAGPSRPAAKKMKLTTGARAITVLKSLKTQNDALEQENALLRSHVVEKNALQHEVSELRERMRANANPPGSTSAPTGIRGLSPPPMVVAVPGRFKRVYEFTPEPPTGEIIGLGQWPESEMRSTSIKAGASSKSAKGKAPATASPSNKPPRSKRPRV</sequence>
<dbReference type="Proteomes" id="UP000279236">
    <property type="component" value="Unassembled WGS sequence"/>
</dbReference>
<dbReference type="InterPro" id="IPR036390">
    <property type="entry name" value="WH_DNA-bd_sf"/>
</dbReference>
<organism evidence="9 10">
    <name type="scientific">Apiotrichum porosum</name>
    <dbReference type="NCBI Taxonomy" id="105984"/>
    <lineage>
        <taxon>Eukaryota</taxon>
        <taxon>Fungi</taxon>
        <taxon>Dikarya</taxon>
        <taxon>Basidiomycota</taxon>
        <taxon>Agaricomycotina</taxon>
        <taxon>Tremellomycetes</taxon>
        <taxon>Trichosporonales</taxon>
        <taxon>Trichosporonaceae</taxon>
        <taxon>Apiotrichum</taxon>
    </lineage>
</organism>
<gene>
    <name evidence="9" type="ORF">EHS24_005218</name>
</gene>
<reference evidence="9 10" key="1">
    <citation type="submission" date="2018-11" db="EMBL/GenBank/DDBJ databases">
        <title>Genome sequence of Apiotrichum porosum DSM 27194.</title>
        <authorList>
            <person name="Aliyu H."/>
            <person name="Gorte O."/>
            <person name="Ochsenreither K."/>
        </authorList>
    </citation>
    <scope>NUCLEOTIDE SEQUENCE [LARGE SCALE GENOMIC DNA]</scope>
    <source>
        <strain evidence="9 10">DSM 27194</strain>
    </source>
</reference>
<feature type="region of interest" description="Disordered" evidence="7">
    <location>
        <begin position="306"/>
        <end position="391"/>
    </location>
</feature>
<dbReference type="GeneID" id="39589761"/>
<feature type="compositionally biased region" description="Acidic residues" evidence="7">
    <location>
        <begin position="578"/>
        <end position="590"/>
    </location>
</feature>
<feature type="compositionally biased region" description="Low complexity" evidence="7">
    <location>
        <begin position="44"/>
        <end position="68"/>
    </location>
</feature>
<evidence type="ECO:0000313" key="9">
    <source>
        <dbReference type="EMBL" id="RSH76819.1"/>
    </source>
</evidence>
<evidence type="ECO:0000256" key="6">
    <source>
        <dbReference type="SAM" id="Coils"/>
    </source>
</evidence>
<feature type="compositionally biased region" description="Low complexity" evidence="7">
    <location>
        <begin position="591"/>
        <end position="613"/>
    </location>
</feature>
<feature type="region of interest" description="Disordered" evidence="7">
    <location>
        <begin position="530"/>
        <end position="618"/>
    </location>
</feature>
<feature type="region of interest" description="Disordered" evidence="7">
    <location>
        <begin position="711"/>
        <end position="762"/>
    </location>
</feature>
<comment type="subcellular location">
    <subcellularLocation>
        <location evidence="1">Nucleus</location>
    </subcellularLocation>
</comment>
<dbReference type="Pfam" id="PF00447">
    <property type="entry name" value="HSF_DNA-bind"/>
    <property type="match status" value="1"/>
</dbReference>
<keyword evidence="10" id="KW-1185">Reference proteome</keyword>
<evidence type="ECO:0000256" key="1">
    <source>
        <dbReference type="ARBA" id="ARBA00004123"/>
    </source>
</evidence>
<dbReference type="InterPro" id="IPR000232">
    <property type="entry name" value="HSF_DNA-bd"/>
</dbReference>
<dbReference type="SUPFAM" id="SSF46785">
    <property type="entry name" value="Winged helix' DNA-binding domain"/>
    <property type="match status" value="1"/>
</dbReference>
<dbReference type="RefSeq" id="XP_028471966.1">
    <property type="nucleotide sequence ID" value="XM_028620750.1"/>
</dbReference>
<keyword evidence="6" id="KW-0175">Coiled coil</keyword>
<dbReference type="OrthoDB" id="60033at2759"/>
<feature type="compositionally biased region" description="Low complexity" evidence="7">
    <location>
        <begin position="728"/>
        <end position="751"/>
    </location>
</feature>
<feature type="coiled-coil region" evidence="6">
    <location>
        <begin position="630"/>
        <end position="667"/>
    </location>
</feature>
<evidence type="ECO:0000313" key="10">
    <source>
        <dbReference type="Proteomes" id="UP000279236"/>
    </source>
</evidence>
<feature type="compositionally biased region" description="Polar residues" evidence="7">
    <location>
        <begin position="369"/>
        <end position="391"/>
    </location>
</feature>
<dbReference type="InterPro" id="IPR036388">
    <property type="entry name" value="WH-like_DNA-bd_sf"/>
</dbReference>
<feature type="compositionally biased region" description="Acidic residues" evidence="7">
    <location>
        <begin position="307"/>
        <end position="319"/>
    </location>
</feature>
<dbReference type="Gene3D" id="1.10.10.10">
    <property type="entry name" value="Winged helix-like DNA-binding domain superfamily/Winged helix DNA-binding domain"/>
    <property type="match status" value="1"/>
</dbReference>
<keyword evidence="3" id="KW-0238">DNA-binding</keyword>
<evidence type="ECO:0000256" key="4">
    <source>
        <dbReference type="ARBA" id="ARBA00023242"/>
    </source>
</evidence>
<keyword evidence="4" id="KW-0539">Nucleus</keyword>
<dbReference type="GO" id="GO:0043565">
    <property type="term" value="F:sequence-specific DNA binding"/>
    <property type="evidence" value="ECO:0007669"/>
    <property type="project" value="InterPro"/>
</dbReference>
<evidence type="ECO:0000256" key="7">
    <source>
        <dbReference type="SAM" id="MobiDB-lite"/>
    </source>
</evidence>
<dbReference type="AlphaFoldDB" id="A0A427XD54"/>
<feature type="compositionally biased region" description="Polar residues" evidence="7">
    <location>
        <begin position="347"/>
        <end position="357"/>
    </location>
</feature>
<evidence type="ECO:0000259" key="8">
    <source>
        <dbReference type="SMART" id="SM00415"/>
    </source>
</evidence>
<accession>A0A427XD54</accession>
<feature type="region of interest" description="Disordered" evidence="7">
    <location>
        <begin position="1"/>
        <end position="68"/>
    </location>
</feature>
<evidence type="ECO:0000256" key="5">
    <source>
        <dbReference type="RuleBase" id="RU004020"/>
    </source>
</evidence>
<name>A0A427XD54_9TREE</name>
<comment type="caution">
    <text evidence="9">The sequence shown here is derived from an EMBL/GenBank/DDBJ whole genome shotgun (WGS) entry which is preliminary data.</text>
</comment>
<dbReference type="PANTHER" id="PTHR10015">
    <property type="entry name" value="HEAT SHOCK TRANSCRIPTION FACTOR"/>
    <property type="match status" value="1"/>
</dbReference>
<comment type="similarity">
    <text evidence="2 5">Belongs to the HSF family.</text>
</comment>
<dbReference type="GO" id="GO:0005634">
    <property type="term" value="C:nucleus"/>
    <property type="evidence" value="ECO:0007669"/>
    <property type="project" value="UniProtKB-SubCell"/>
</dbReference>
<protein>
    <recommendedName>
        <fullName evidence="8">HSF-type DNA-binding domain-containing protein</fullName>
    </recommendedName>
</protein>
<evidence type="ECO:0000256" key="2">
    <source>
        <dbReference type="ARBA" id="ARBA00006403"/>
    </source>
</evidence>
<evidence type="ECO:0000256" key="3">
    <source>
        <dbReference type="ARBA" id="ARBA00023125"/>
    </source>
</evidence>
<dbReference type="SMART" id="SM00415">
    <property type="entry name" value="HSF"/>
    <property type="match status" value="1"/>
</dbReference>
<dbReference type="STRING" id="105984.A0A427XD54"/>